<keyword evidence="5" id="KW-0812">Transmembrane</keyword>
<dbReference type="PANTHER" id="PTHR34501">
    <property type="entry name" value="PROTEIN YDDL-RELATED"/>
    <property type="match status" value="1"/>
</dbReference>
<keyword evidence="10" id="KW-0998">Cell outer membrane</keyword>
<keyword evidence="4" id="KW-1134">Transmembrane beta strand</keyword>
<dbReference type="EMBL" id="JBCHKU010000007">
    <property type="protein sequence ID" value="MEM6248325.1"/>
    <property type="molecule type" value="Genomic_DNA"/>
</dbReference>
<evidence type="ECO:0000256" key="4">
    <source>
        <dbReference type="ARBA" id="ARBA00022452"/>
    </source>
</evidence>
<evidence type="ECO:0000256" key="11">
    <source>
        <dbReference type="SAM" id="Coils"/>
    </source>
</evidence>
<evidence type="ECO:0000256" key="7">
    <source>
        <dbReference type="ARBA" id="ARBA00023065"/>
    </source>
</evidence>
<dbReference type="InterPro" id="IPR023614">
    <property type="entry name" value="Porin_dom_sf"/>
</dbReference>
<comment type="subunit">
    <text evidence="2">Homotrimer.</text>
</comment>
<evidence type="ECO:0000313" key="14">
    <source>
        <dbReference type="EMBL" id="MEM6248325.1"/>
    </source>
</evidence>
<keyword evidence="8" id="KW-0626">Porin</keyword>
<evidence type="ECO:0000256" key="5">
    <source>
        <dbReference type="ARBA" id="ARBA00022692"/>
    </source>
</evidence>
<evidence type="ECO:0000256" key="9">
    <source>
        <dbReference type="ARBA" id="ARBA00023136"/>
    </source>
</evidence>
<protein>
    <submittedName>
        <fullName evidence="14">Porin</fullName>
    </submittedName>
</protein>
<evidence type="ECO:0000256" key="12">
    <source>
        <dbReference type="SAM" id="SignalP"/>
    </source>
</evidence>
<proteinExistence type="predicted"/>
<dbReference type="SUPFAM" id="SSF56935">
    <property type="entry name" value="Porins"/>
    <property type="match status" value="1"/>
</dbReference>
<dbReference type="Proteomes" id="UP001489333">
    <property type="component" value="Unassembled WGS sequence"/>
</dbReference>
<reference evidence="14 15" key="1">
    <citation type="submission" date="2024-04" db="EMBL/GenBank/DDBJ databases">
        <title>Novel Shewanella species isolated from Baltic Sea sediments.</title>
        <authorList>
            <person name="Martin-Rodriguez A.J."/>
            <person name="Fernandez-Juarez V."/>
            <person name="Valeriano V.D."/>
            <person name="Mihindukulasooriya I."/>
            <person name="Ceresnova L."/>
            <person name="Joffre E."/>
            <person name="Jensie-Markopoulos S."/>
            <person name="Moore E.R.B."/>
            <person name="Sjoling A."/>
        </authorList>
    </citation>
    <scope>NUCLEOTIDE SEQUENCE [LARGE SCALE GENOMIC DNA]</scope>
    <source>
        <strain evidence="14 15">VAX-SP0-0CM-1</strain>
    </source>
</reference>
<evidence type="ECO:0000259" key="13">
    <source>
        <dbReference type="Pfam" id="PF13609"/>
    </source>
</evidence>
<keyword evidence="3" id="KW-0813">Transport</keyword>
<dbReference type="PANTHER" id="PTHR34501:SF9">
    <property type="entry name" value="MAJOR OUTER MEMBRANE PROTEIN P.IA"/>
    <property type="match status" value="1"/>
</dbReference>
<keyword evidence="7" id="KW-0406">Ion transport</keyword>
<evidence type="ECO:0000256" key="10">
    <source>
        <dbReference type="ARBA" id="ARBA00023237"/>
    </source>
</evidence>
<dbReference type="InterPro" id="IPR050298">
    <property type="entry name" value="Gram-neg_bact_OMP"/>
</dbReference>
<evidence type="ECO:0000256" key="3">
    <source>
        <dbReference type="ARBA" id="ARBA00022448"/>
    </source>
</evidence>
<comment type="subcellular location">
    <subcellularLocation>
        <location evidence="1">Cell outer membrane</location>
        <topology evidence="1">Multi-pass membrane protein</topology>
    </subcellularLocation>
</comment>
<evidence type="ECO:0000256" key="2">
    <source>
        <dbReference type="ARBA" id="ARBA00011233"/>
    </source>
</evidence>
<sequence>MSRIALFVLGTILQIPLQANAQETEESDRLQQLEQRVKELEQQAKAAQTSPSMQSSLRNSHFSLYGSLRPTLEYQDKADDVWDIGDALSRLGVKADTEFAPNWHAIAQGEWKIRLDDNGRFGEARLAFAGIGSPFGQITFGRQRPVQYTLVAEYIDIFNNANSPFGYNQESPFFVNNALIYELKLKPVTVMASAIFDGNSGGSGADTINVGAGFDKNGLHLGAAYLQQDTYANANRTGKEQLAGAVISYEFSSGIYAAVGYQAKDYEFETAVNRTGSTFDSALAIPFANAYKLKLGYFWFKDGIEDTSSQDYDGYNLTLEWQIAANVRTHLEYLQQNNDQREDDTIIALGIRYDFDLNWEF</sequence>
<dbReference type="CDD" id="cd00342">
    <property type="entry name" value="gram_neg_porins"/>
    <property type="match status" value="1"/>
</dbReference>
<feature type="chain" id="PRO_5046277134" evidence="12">
    <location>
        <begin position="22"/>
        <end position="361"/>
    </location>
</feature>
<evidence type="ECO:0000256" key="6">
    <source>
        <dbReference type="ARBA" id="ARBA00022729"/>
    </source>
</evidence>
<organism evidence="14 15">
    <name type="scientific">Shewanella vaxholmensis</name>
    <dbReference type="NCBI Taxonomy" id="3063535"/>
    <lineage>
        <taxon>Bacteria</taxon>
        <taxon>Pseudomonadati</taxon>
        <taxon>Pseudomonadota</taxon>
        <taxon>Gammaproteobacteria</taxon>
        <taxon>Alteromonadales</taxon>
        <taxon>Shewanellaceae</taxon>
        <taxon>Shewanella</taxon>
    </lineage>
</organism>
<evidence type="ECO:0000256" key="8">
    <source>
        <dbReference type="ARBA" id="ARBA00023114"/>
    </source>
</evidence>
<dbReference type="RefSeq" id="WP_311906006.1">
    <property type="nucleotide sequence ID" value="NZ_JAUOEV010000011.1"/>
</dbReference>
<accession>A0ABU9UQ04</accession>
<name>A0ABU9UQ04_9GAMM</name>
<evidence type="ECO:0000256" key="1">
    <source>
        <dbReference type="ARBA" id="ARBA00004571"/>
    </source>
</evidence>
<dbReference type="Pfam" id="PF13609">
    <property type="entry name" value="Porin_4"/>
    <property type="match status" value="1"/>
</dbReference>
<dbReference type="InterPro" id="IPR033900">
    <property type="entry name" value="Gram_neg_porin_domain"/>
</dbReference>
<keyword evidence="15" id="KW-1185">Reference proteome</keyword>
<keyword evidence="6 12" id="KW-0732">Signal</keyword>
<keyword evidence="11" id="KW-0175">Coiled coil</keyword>
<gene>
    <name evidence="14" type="ORF">AAGS29_06835</name>
</gene>
<feature type="signal peptide" evidence="12">
    <location>
        <begin position="1"/>
        <end position="21"/>
    </location>
</feature>
<feature type="coiled-coil region" evidence="11">
    <location>
        <begin position="23"/>
        <end position="50"/>
    </location>
</feature>
<comment type="caution">
    <text evidence="14">The sequence shown here is derived from an EMBL/GenBank/DDBJ whole genome shotgun (WGS) entry which is preliminary data.</text>
</comment>
<keyword evidence="9" id="KW-0472">Membrane</keyword>
<feature type="domain" description="Porin" evidence="13">
    <location>
        <begin position="49"/>
        <end position="339"/>
    </location>
</feature>
<evidence type="ECO:0000313" key="15">
    <source>
        <dbReference type="Proteomes" id="UP001489333"/>
    </source>
</evidence>
<dbReference type="Gene3D" id="2.40.160.10">
    <property type="entry name" value="Porin"/>
    <property type="match status" value="1"/>
</dbReference>